<gene>
    <name evidence="2" type="ordered locus">DP0448</name>
</gene>
<dbReference type="EMBL" id="CR522870">
    <property type="protein sequence ID" value="CAG35177.1"/>
    <property type="molecule type" value="Genomic_DNA"/>
</dbReference>
<evidence type="ECO:0000313" key="3">
    <source>
        <dbReference type="Proteomes" id="UP000000602"/>
    </source>
</evidence>
<protein>
    <recommendedName>
        <fullName evidence="1">DUF4136 domain-containing protein</fullName>
    </recommendedName>
</protein>
<keyword evidence="3" id="KW-1185">Reference proteome</keyword>
<evidence type="ECO:0000259" key="1">
    <source>
        <dbReference type="Pfam" id="PF13590"/>
    </source>
</evidence>
<evidence type="ECO:0000313" key="2">
    <source>
        <dbReference type="EMBL" id="CAG35177.1"/>
    </source>
</evidence>
<dbReference type="Proteomes" id="UP000000602">
    <property type="component" value="Chromosome"/>
</dbReference>
<dbReference type="HOGENOM" id="CLU_1400546_0_0_7"/>
<dbReference type="AlphaFoldDB" id="Q6AR47"/>
<dbReference type="STRING" id="177439.DP0448"/>
<proteinExistence type="predicted"/>
<feature type="domain" description="DUF4136" evidence="1">
    <location>
        <begin position="33"/>
        <end position="193"/>
    </location>
</feature>
<reference evidence="3" key="1">
    <citation type="journal article" date="2004" name="Environ. Microbiol.">
        <title>The genome of Desulfotalea psychrophila, a sulfate-reducing bacterium from permanently cold Arctic sediments.</title>
        <authorList>
            <person name="Rabus R."/>
            <person name="Ruepp A."/>
            <person name="Frickey T."/>
            <person name="Rattei T."/>
            <person name="Fartmann B."/>
            <person name="Stark M."/>
            <person name="Bauer M."/>
            <person name="Zibat A."/>
            <person name="Lombardot T."/>
            <person name="Becker I."/>
            <person name="Amann J."/>
            <person name="Gellner K."/>
            <person name="Teeling H."/>
            <person name="Leuschner W.D."/>
            <person name="Gloeckner F.-O."/>
            <person name="Lupas A.N."/>
            <person name="Amann R."/>
            <person name="Klenk H.-P."/>
        </authorList>
    </citation>
    <scope>NUCLEOTIDE SEQUENCE [LARGE SCALE GENOMIC DNA]</scope>
    <source>
        <strain evidence="3">DSM 12343 / LSv54</strain>
    </source>
</reference>
<accession>Q6AR47</accession>
<dbReference type="InterPro" id="IPR025411">
    <property type="entry name" value="DUF4136"/>
</dbReference>
<dbReference type="Gene3D" id="3.30.160.670">
    <property type="match status" value="1"/>
</dbReference>
<dbReference type="eggNOG" id="ENOG5032YB2">
    <property type="taxonomic scope" value="Bacteria"/>
</dbReference>
<organism evidence="2 3">
    <name type="scientific">Desulfotalea psychrophila (strain LSv54 / DSM 12343)</name>
    <dbReference type="NCBI Taxonomy" id="177439"/>
    <lineage>
        <taxon>Bacteria</taxon>
        <taxon>Pseudomonadati</taxon>
        <taxon>Thermodesulfobacteriota</taxon>
        <taxon>Desulfobulbia</taxon>
        <taxon>Desulfobulbales</taxon>
        <taxon>Desulfocapsaceae</taxon>
        <taxon>Desulfotalea</taxon>
    </lineage>
</organism>
<dbReference type="OrthoDB" id="5432251at2"/>
<sequence>MWANLSYGGSMRKLTVLLAVVSLLAGCSSLWGNRDYNPRYDFSSLHSYKIRKQEVKADDGRQVDNSLIDSRIAASMNAVLSSKGFSLNGSQPDFIISYAYHKKQVVEPDSTSTGGGFSFGSYGNYGGAEADSAARVEKYDLGVLVLDVVDPVTGKLVWCGKGRKRIFLYDDQPEKLSREIRDEVEKILDNFPPR</sequence>
<dbReference type="Pfam" id="PF13590">
    <property type="entry name" value="DUF4136"/>
    <property type="match status" value="1"/>
</dbReference>
<dbReference type="KEGG" id="dps:DP0448"/>
<name>Q6AR47_DESPS</name>